<accession>A0AAD1Y1G2</accession>
<organism evidence="2 3">
    <name type="scientific">Euplotes crassus</name>
    <dbReference type="NCBI Taxonomy" id="5936"/>
    <lineage>
        <taxon>Eukaryota</taxon>
        <taxon>Sar</taxon>
        <taxon>Alveolata</taxon>
        <taxon>Ciliophora</taxon>
        <taxon>Intramacronucleata</taxon>
        <taxon>Spirotrichea</taxon>
        <taxon>Hypotrichia</taxon>
        <taxon>Euplotida</taxon>
        <taxon>Euplotidae</taxon>
        <taxon>Moneuplotes</taxon>
    </lineage>
</organism>
<evidence type="ECO:0000313" key="2">
    <source>
        <dbReference type="EMBL" id="CAI2382561.1"/>
    </source>
</evidence>
<feature type="domain" description="Mic1" evidence="1">
    <location>
        <begin position="623"/>
        <end position="751"/>
    </location>
</feature>
<keyword evidence="3" id="KW-1185">Reference proteome</keyword>
<dbReference type="PANTHER" id="PTHR12897">
    <property type="entry name" value="COLON CANCER-ASSOCIATED PROTEIN MIC1"/>
    <property type="match status" value="1"/>
</dbReference>
<dbReference type="GO" id="GO:0035658">
    <property type="term" value="C:Mon1-Ccz1 complex"/>
    <property type="evidence" value="ECO:0007669"/>
    <property type="project" value="InterPro"/>
</dbReference>
<dbReference type="Proteomes" id="UP001295684">
    <property type="component" value="Unassembled WGS sequence"/>
</dbReference>
<reference evidence="2" key="1">
    <citation type="submission" date="2023-07" db="EMBL/GenBank/DDBJ databases">
        <authorList>
            <consortium name="AG Swart"/>
            <person name="Singh M."/>
            <person name="Singh A."/>
            <person name="Seah K."/>
            <person name="Emmerich C."/>
        </authorList>
    </citation>
    <scope>NUCLEOTIDE SEQUENCE</scope>
    <source>
        <strain evidence="2">DP1</strain>
    </source>
</reference>
<dbReference type="PANTHER" id="PTHR12897:SF4">
    <property type="entry name" value="REGULATOR OF MON1-CCZ1 COMPLEX"/>
    <property type="match status" value="1"/>
</dbReference>
<sequence>MQGYEQRFEHLNIAGVNAKYPFIFLGKVVKNWYKDYDCFYDHFSKKIIFHKEGKFFIQSQKRLNEPQRIEKFNIGNAFGRVYACAVNSDETMIAIQNTFNCVYVFNNSARTSPHGTVRKQYELDEYRFEYPNARKILGFSFASSNYFNFFICNDREIEILNFNKYSSNVMHVKKIPIKGEYLLYELHFYNIATVINKEGVIQVVDLNKNPRTKNLVKKSGKLSSGEGMEAMSGSFTSSRSSRMSITDRALSFLKSSTVKEDFKAVEPINNKNILMISEKNEYIYNAFTMSEDQDSEYPSLHLVILYNIPYIMFLNNKIGKIEIYQFDIAERTFLRNKNYIDLIPECQHAVHSIDNLLLVHNLDAQFSKIFDLSVKPITDPVCKNLPLDTKFSSDSYVCDGIQAEFEVDYLDDNDENLESFITGRKNFVYIEQSMFEIEFTYNHPSGAARGDVSDDDEDQVVEIEINLQLDDPSLDPKEESKGHDNVFSRFSESENNFDSNIYSDDVIYAPDNIIFNLHHGACLGYMLSLKNYSSIAKSTIRIFKSLLLRSESKTQAVRFIKYLILRRTSLEILTKIFLKINGVYKDATLERQNKGYQDNGTDSVNYIKNSTASVGGQANQVMRSMSLAVLSSGRNSLPSQYGSAKLSSEISKKCQDTSRIMSGEIIIFQHEMVQIFVDIIDVDSLQYSYLRSVMVEYIRCLQEFSLSTHPRLQAVLWKFIWKNRDFIGLQNLLQYKVLDDTLELAQYLVQLGCSKDLGYDTKNFRNSITTLSNFYAPAFDYGINMMYRLRQHKDVFKILITIGKYAKAIDFAQSSPVSKWIKYSELRDLIEADEEMNERNKKFLIQRVNMIKQKDDSLGHQGTNYQPFFEDASSIPVPAN</sequence>
<dbReference type="EMBL" id="CAMPGE010024746">
    <property type="protein sequence ID" value="CAI2382561.1"/>
    <property type="molecule type" value="Genomic_DNA"/>
</dbReference>
<protein>
    <recommendedName>
        <fullName evidence="1">Mic1 domain-containing protein</fullName>
    </recommendedName>
</protein>
<name>A0AAD1Y1G2_EUPCR</name>
<dbReference type="GO" id="GO:0031902">
    <property type="term" value="C:late endosome membrane"/>
    <property type="evidence" value="ECO:0007669"/>
    <property type="project" value="TreeGrafter"/>
</dbReference>
<comment type="caution">
    <text evidence="2">The sequence shown here is derived from an EMBL/GenBank/DDBJ whole genome shotgun (WGS) entry which is preliminary data.</text>
</comment>
<dbReference type="InterPro" id="IPR040371">
    <property type="entry name" value="RMC1"/>
</dbReference>
<dbReference type="GO" id="GO:0005765">
    <property type="term" value="C:lysosomal membrane"/>
    <property type="evidence" value="ECO:0007669"/>
    <property type="project" value="TreeGrafter"/>
</dbReference>
<evidence type="ECO:0000313" key="3">
    <source>
        <dbReference type="Proteomes" id="UP001295684"/>
    </source>
</evidence>
<dbReference type="GO" id="GO:0010506">
    <property type="term" value="P:regulation of autophagy"/>
    <property type="evidence" value="ECO:0007669"/>
    <property type="project" value="InterPro"/>
</dbReference>
<gene>
    <name evidence="2" type="ORF">ECRASSUSDP1_LOCUS24038</name>
</gene>
<proteinExistence type="predicted"/>
<evidence type="ECO:0000259" key="1">
    <source>
        <dbReference type="Pfam" id="PF07035"/>
    </source>
</evidence>
<dbReference type="InterPro" id="IPR009755">
    <property type="entry name" value="RMC1_C"/>
</dbReference>
<dbReference type="AlphaFoldDB" id="A0AAD1Y1G2"/>
<dbReference type="Pfam" id="PF07035">
    <property type="entry name" value="RMC1_C"/>
    <property type="match status" value="1"/>
</dbReference>